<dbReference type="AlphaFoldDB" id="A0A7N2MTK1"/>
<dbReference type="GO" id="GO:0003724">
    <property type="term" value="F:RNA helicase activity"/>
    <property type="evidence" value="ECO:0007669"/>
    <property type="project" value="UniProtKB-EC"/>
</dbReference>
<accession>A0A7N2MTK1</accession>
<dbReference type="GO" id="GO:0003723">
    <property type="term" value="F:RNA binding"/>
    <property type="evidence" value="ECO:0007669"/>
    <property type="project" value="TreeGrafter"/>
</dbReference>
<evidence type="ECO:0000313" key="4">
    <source>
        <dbReference type="Proteomes" id="UP000594261"/>
    </source>
</evidence>
<protein>
    <recommendedName>
        <fullName evidence="1">RNA helicase</fullName>
        <ecNumber evidence="1">3.6.4.13</ecNumber>
    </recommendedName>
</protein>
<dbReference type="Proteomes" id="UP000594261">
    <property type="component" value="Chromosome 10"/>
</dbReference>
<evidence type="ECO:0000256" key="1">
    <source>
        <dbReference type="ARBA" id="ARBA00012552"/>
    </source>
</evidence>
<name>A0A7N2MTK1_QUELO</name>
<evidence type="ECO:0000256" key="2">
    <source>
        <dbReference type="ARBA" id="ARBA00047984"/>
    </source>
</evidence>
<dbReference type="EC" id="3.6.4.13" evidence="1"/>
<reference evidence="3 4" key="1">
    <citation type="journal article" date="2016" name="G3 (Bethesda)">
        <title>First Draft Assembly and Annotation of the Genome of a California Endemic Oak Quercus lobata Nee (Fagaceae).</title>
        <authorList>
            <person name="Sork V.L."/>
            <person name="Fitz-Gibbon S.T."/>
            <person name="Puiu D."/>
            <person name="Crepeau M."/>
            <person name="Gugger P.F."/>
            <person name="Sherman R."/>
            <person name="Stevens K."/>
            <person name="Langley C.H."/>
            <person name="Pellegrini M."/>
            <person name="Salzberg S.L."/>
        </authorList>
    </citation>
    <scope>NUCLEOTIDE SEQUENCE [LARGE SCALE GENOMIC DNA]</scope>
    <source>
        <strain evidence="3 4">cv. SW786</strain>
    </source>
</reference>
<proteinExistence type="predicted"/>
<dbReference type="EnsemblPlants" id="QL10p063930:mrna">
    <property type="protein sequence ID" value="QL10p063930:mrna"/>
    <property type="gene ID" value="QL10p063930"/>
</dbReference>
<reference evidence="3" key="2">
    <citation type="submission" date="2021-01" db="UniProtKB">
        <authorList>
            <consortium name="EnsemblPlants"/>
        </authorList>
    </citation>
    <scope>IDENTIFICATION</scope>
</reference>
<dbReference type="Gene3D" id="3.40.50.300">
    <property type="entry name" value="P-loop containing nucleotide triphosphate hydrolases"/>
    <property type="match status" value="1"/>
</dbReference>
<dbReference type="InterPro" id="IPR027417">
    <property type="entry name" value="P-loop_NTPase"/>
</dbReference>
<dbReference type="EMBL" id="LRBV02000010">
    <property type="status" value="NOT_ANNOTATED_CDS"/>
    <property type="molecule type" value="Genomic_DNA"/>
</dbReference>
<dbReference type="PANTHER" id="PTHR18934:SF213">
    <property type="entry name" value="3'-5' RNA HELICASE YTHDC2"/>
    <property type="match status" value="1"/>
</dbReference>
<evidence type="ECO:0000313" key="3">
    <source>
        <dbReference type="EnsemblPlants" id="QL10p063930:mrna"/>
    </source>
</evidence>
<keyword evidence="4" id="KW-1185">Reference proteome</keyword>
<dbReference type="InParanoid" id="A0A7N2MTK1"/>
<dbReference type="Gramene" id="QL10p063930:mrna">
    <property type="protein sequence ID" value="QL10p063930:mrna"/>
    <property type="gene ID" value="QL10p063930"/>
</dbReference>
<comment type="catalytic activity">
    <reaction evidence="2">
        <text>ATP + H2O = ADP + phosphate + H(+)</text>
        <dbReference type="Rhea" id="RHEA:13065"/>
        <dbReference type="ChEBI" id="CHEBI:15377"/>
        <dbReference type="ChEBI" id="CHEBI:15378"/>
        <dbReference type="ChEBI" id="CHEBI:30616"/>
        <dbReference type="ChEBI" id="CHEBI:43474"/>
        <dbReference type="ChEBI" id="CHEBI:456216"/>
        <dbReference type="EC" id="3.6.4.13"/>
    </reaction>
</comment>
<dbReference type="PANTHER" id="PTHR18934">
    <property type="entry name" value="ATP-DEPENDENT RNA HELICASE"/>
    <property type="match status" value="1"/>
</dbReference>
<sequence>MWGKGEACKIVCTQPRCISATSVAERICYERGGNVGYKIRLESKGGRNSSIVFCTNGILLRVLISEGAGRLKQKAERNLQSERFLALLTLSWYEEIFVSSFAAAAYLKSINFPKDEKN</sequence>
<organism evidence="3 4">
    <name type="scientific">Quercus lobata</name>
    <name type="common">Valley oak</name>
    <dbReference type="NCBI Taxonomy" id="97700"/>
    <lineage>
        <taxon>Eukaryota</taxon>
        <taxon>Viridiplantae</taxon>
        <taxon>Streptophyta</taxon>
        <taxon>Embryophyta</taxon>
        <taxon>Tracheophyta</taxon>
        <taxon>Spermatophyta</taxon>
        <taxon>Magnoliopsida</taxon>
        <taxon>eudicotyledons</taxon>
        <taxon>Gunneridae</taxon>
        <taxon>Pentapetalae</taxon>
        <taxon>rosids</taxon>
        <taxon>fabids</taxon>
        <taxon>Fagales</taxon>
        <taxon>Fagaceae</taxon>
        <taxon>Quercus</taxon>
    </lineage>
</organism>